<gene>
    <name evidence="2" type="ORF">GXP67_03425</name>
</gene>
<name>A0A6C0GD53_9BACT</name>
<dbReference type="InterPro" id="IPR001173">
    <property type="entry name" value="Glyco_trans_2-like"/>
</dbReference>
<accession>A0A6C0GD53</accession>
<dbReference type="InterPro" id="IPR029044">
    <property type="entry name" value="Nucleotide-diphossugar_trans"/>
</dbReference>
<dbReference type="SUPFAM" id="SSF53448">
    <property type="entry name" value="Nucleotide-diphospho-sugar transferases"/>
    <property type="match status" value="1"/>
</dbReference>
<dbReference type="PANTHER" id="PTHR22916">
    <property type="entry name" value="GLYCOSYLTRANSFERASE"/>
    <property type="match status" value="1"/>
</dbReference>
<proteinExistence type="predicted"/>
<dbReference type="AlphaFoldDB" id="A0A6C0GD53"/>
<organism evidence="2 3">
    <name type="scientific">Rhodocytophaga rosea</name>
    <dbReference type="NCBI Taxonomy" id="2704465"/>
    <lineage>
        <taxon>Bacteria</taxon>
        <taxon>Pseudomonadati</taxon>
        <taxon>Bacteroidota</taxon>
        <taxon>Cytophagia</taxon>
        <taxon>Cytophagales</taxon>
        <taxon>Rhodocytophagaceae</taxon>
        <taxon>Rhodocytophaga</taxon>
    </lineage>
</organism>
<keyword evidence="3" id="KW-1185">Reference proteome</keyword>
<dbReference type="RefSeq" id="WP_162441863.1">
    <property type="nucleotide sequence ID" value="NZ_CP048222.1"/>
</dbReference>
<dbReference type="KEGG" id="rhoz:GXP67_03425"/>
<reference evidence="2 3" key="1">
    <citation type="submission" date="2020-01" db="EMBL/GenBank/DDBJ databases">
        <authorList>
            <person name="Kim M.K."/>
        </authorList>
    </citation>
    <scope>NUCLEOTIDE SEQUENCE [LARGE SCALE GENOMIC DNA]</scope>
    <source>
        <strain evidence="2 3">172606-1</strain>
    </source>
</reference>
<dbReference type="Gene3D" id="3.90.550.10">
    <property type="entry name" value="Spore Coat Polysaccharide Biosynthesis Protein SpsA, Chain A"/>
    <property type="match status" value="1"/>
</dbReference>
<dbReference type="GO" id="GO:0016758">
    <property type="term" value="F:hexosyltransferase activity"/>
    <property type="evidence" value="ECO:0007669"/>
    <property type="project" value="UniProtKB-ARBA"/>
</dbReference>
<dbReference type="EMBL" id="CP048222">
    <property type="protein sequence ID" value="QHT65784.1"/>
    <property type="molecule type" value="Genomic_DNA"/>
</dbReference>
<protein>
    <submittedName>
        <fullName evidence="2">Glycosyltransferase family 2 protein</fullName>
    </submittedName>
</protein>
<dbReference type="Proteomes" id="UP000480178">
    <property type="component" value="Chromosome"/>
</dbReference>
<dbReference type="Pfam" id="PF00535">
    <property type="entry name" value="Glycos_transf_2"/>
    <property type="match status" value="1"/>
</dbReference>
<dbReference type="CDD" id="cd00761">
    <property type="entry name" value="Glyco_tranf_GTA_type"/>
    <property type="match status" value="1"/>
</dbReference>
<evidence type="ECO:0000313" key="3">
    <source>
        <dbReference type="Proteomes" id="UP000480178"/>
    </source>
</evidence>
<evidence type="ECO:0000259" key="1">
    <source>
        <dbReference type="Pfam" id="PF00535"/>
    </source>
</evidence>
<evidence type="ECO:0000313" key="2">
    <source>
        <dbReference type="EMBL" id="QHT65784.1"/>
    </source>
</evidence>
<keyword evidence="2" id="KW-0808">Transferase</keyword>
<sequence length="303" mass="34980">MNISANPKVSIITCFLNVGEFLQEAIESVLHQQYHNWEMWLIDDGSTDCSTQIAKEYAAKYTDKIIYYEHEGHQNIGASASRNIGIERSTGELIAFLDGDDVWLPNLLAELIRLLQQHKVAMVCEATEYWYTWNESANQNTVTPVGGVQDCVNLPPQLMLDLYPLGKGAAPCICGMLVRKDALQKHGGFESCFKGMYDDQALLIKFYLNEAVYISSGCHNLYRQRPNSLVQSSFKSGRYYQDRKQFLEWLKRYFTINKIENEMINKTLKKVLYPYRYPFIYAVTHTLPRRGMTLLRKINRKLS</sequence>
<feature type="domain" description="Glycosyltransferase 2-like" evidence="1">
    <location>
        <begin position="10"/>
        <end position="186"/>
    </location>
</feature>